<organism evidence="1 2">
    <name type="scientific">Candida oxycetoniae</name>
    <dbReference type="NCBI Taxonomy" id="497107"/>
    <lineage>
        <taxon>Eukaryota</taxon>
        <taxon>Fungi</taxon>
        <taxon>Dikarya</taxon>
        <taxon>Ascomycota</taxon>
        <taxon>Saccharomycotina</taxon>
        <taxon>Pichiomycetes</taxon>
        <taxon>Debaryomycetaceae</taxon>
        <taxon>Candida/Lodderomyces clade</taxon>
        <taxon>Candida</taxon>
    </lineage>
</organism>
<dbReference type="Proteomes" id="UP001202479">
    <property type="component" value="Unassembled WGS sequence"/>
</dbReference>
<dbReference type="InterPro" id="IPR028241">
    <property type="entry name" value="RAVE2/Rogdi"/>
</dbReference>
<accession>A0AAI9WWM2</accession>
<protein>
    <submittedName>
        <fullName evidence="1">RAV2</fullName>
    </submittedName>
</protein>
<dbReference type="RefSeq" id="XP_049178830.1">
    <property type="nucleotide sequence ID" value="XM_049325552.1"/>
</dbReference>
<sequence length="368" mass="42361">MTVVQDQSLFTRLVSQIQDATDEKELHWFEKKVVIPEFPQIIETLTVCSNLLLYNSPQHPDPQNRIERGPPIKLAVSSSKSERLKGIVVRDGAYITEFHVTIKDHYFNKYFNKLNLVKPVLLNQIINTKVAIDDSISLMESLPNLDKQQQQQQQQQHQHQKVFEEDHETYHKNLIDSFQSLLSNIQTAKTNLQLPTDPQLVFPLKVTLPDFFHPELPPTITIDYYISQAEICIDLKSLHRITEKPWCEVDSKTGKSYVDNVRDDMKLPSANSSVSSLTQASLEKSPALPRVENNNFLSSMMSHIQLKPKHDSMDYITRCITYNNMVVMINTKLEVSSEDPVLVSCFTKLDTIECIIRNFLKSLKNLLH</sequence>
<gene>
    <name evidence="1" type="ORF">KGF56_004143</name>
</gene>
<dbReference type="AlphaFoldDB" id="A0AAI9WWM2"/>
<reference evidence="1" key="1">
    <citation type="journal article" date="2022" name="DNA Res.">
        <title>Genome analysis of five recently described species of the CUG-Ser clade uncovers Candida theae as a new hybrid lineage with pathogenic potential in the Candida parapsilosis species complex.</title>
        <authorList>
            <person name="Mixao V."/>
            <person name="Del Olmo V."/>
            <person name="Hegedusova E."/>
            <person name="Saus E."/>
            <person name="Pryszcz L."/>
            <person name="Cillingova A."/>
            <person name="Nosek J."/>
            <person name="Gabaldon T."/>
        </authorList>
    </citation>
    <scope>NUCLEOTIDE SEQUENCE</scope>
    <source>
        <strain evidence="1">CBS 10844</strain>
    </source>
</reference>
<dbReference type="PANTHER" id="PTHR13618:SF1">
    <property type="entry name" value="PROTEIN ROGDI HOMOLOG"/>
    <property type="match status" value="1"/>
</dbReference>
<evidence type="ECO:0000313" key="1">
    <source>
        <dbReference type="EMBL" id="KAI3403083.2"/>
    </source>
</evidence>
<evidence type="ECO:0000313" key="2">
    <source>
        <dbReference type="Proteomes" id="UP001202479"/>
    </source>
</evidence>
<dbReference type="PANTHER" id="PTHR13618">
    <property type="entry name" value="LEUCINE ZIPPER CONTAINING TRANSCRIPTION FACTOR LZF1"/>
    <property type="match status" value="1"/>
</dbReference>
<name>A0AAI9WWM2_9ASCO</name>
<dbReference type="GO" id="GO:0043291">
    <property type="term" value="C:RAVE complex"/>
    <property type="evidence" value="ECO:0007669"/>
    <property type="project" value="TreeGrafter"/>
</dbReference>
<dbReference type="GeneID" id="73381758"/>
<keyword evidence="2" id="KW-1185">Reference proteome</keyword>
<dbReference type="Pfam" id="PF10259">
    <property type="entry name" value="Rogdi_lz"/>
    <property type="match status" value="1"/>
</dbReference>
<proteinExistence type="predicted"/>
<dbReference type="EMBL" id="JAHUZD010000138">
    <property type="protein sequence ID" value="KAI3403083.2"/>
    <property type="molecule type" value="Genomic_DNA"/>
</dbReference>
<comment type="caution">
    <text evidence="1">The sequence shown here is derived from an EMBL/GenBank/DDBJ whole genome shotgun (WGS) entry which is preliminary data.</text>
</comment>